<proteinExistence type="predicted"/>
<feature type="compositionally biased region" description="Basic residues" evidence="1">
    <location>
        <begin position="60"/>
        <end position="81"/>
    </location>
</feature>
<feature type="region of interest" description="Disordered" evidence="1">
    <location>
        <begin position="515"/>
        <end position="559"/>
    </location>
</feature>
<feature type="region of interest" description="Disordered" evidence="1">
    <location>
        <begin position="315"/>
        <end position="423"/>
    </location>
</feature>
<organism evidence="2 3">
    <name type="scientific">Actinacidiphila bryophytorum</name>
    <dbReference type="NCBI Taxonomy" id="1436133"/>
    <lineage>
        <taxon>Bacteria</taxon>
        <taxon>Bacillati</taxon>
        <taxon>Actinomycetota</taxon>
        <taxon>Actinomycetes</taxon>
        <taxon>Kitasatosporales</taxon>
        <taxon>Streptomycetaceae</taxon>
        <taxon>Actinacidiphila</taxon>
    </lineage>
</organism>
<dbReference type="AlphaFoldDB" id="A0A9W4GZ62"/>
<feature type="compositionally biased region" description="Gly residues" evidence="1">
    <location>
        <begin position="125"/>
        <end position="139"/>
    </location>
</feature>
<reference evidence="2" key="1">
    <citation type="submission" date="2021-06" db="EMBL/GenBank/DDBJ databases">
        <authorList>
            <person name="Arsene-Ploetze F."/>
        </authorList>
    </citation>
    <scope>NUCLEOTIDE SEQUENCE</scope>
    <source>
        <strain evidence="2">SBRY1</strain>
    </source>
</reference>
<feature type="compositionally biased region" description="Basic residues" evidence="1">
    <location>
        <begin position="197"/>
        <end position="218"/>
    </location>
</feature>
<evidence type="ECO:0000313" key="2">
    <source>
        <dbReference type="EMBL" id="CAG7607585.1"/>
    </source>
</evidence>
<feature type="compositionally biased region" description="Gly residues" evidence="1">
    <location>
        <begin position="521"/>
        <end position="542"/>
    </location>
</feature>
<comment type="caution">
    <text evidence="2">The sequence shown here is derived from an EMBL/GenBank/DDBJ whole genome shotgun (WGS) entry which is preliminary data.</text>
</comment>
<feature type="compositionally biased region" description="Basic and acidic residues" evidence="1">
    <location>
        <begin position="10"/>
        <end position="20"/>
    </location>
</feature>
<feature type="compositionally biased region" description="Basic and acidic residues" evidence="1">
    <location>
        <begin position="346"/>
        <end position="358"/>
    </location>
</feature>
<protein>
    <submittedName>
        <fullName evidence="2">Proposed peptidoglycan lipid II flippase MurJ</fullName>
    </submittedName>
</protein>
<feature type="region of interest" description="Disordered" evidence="1">
    <location>
        <begin position="1"/>
        <end position="142"/>
    </location>
</feature>
<name>A0A9W4GZ62_9ACTN</name>
<dbReference type="Proteomes" id="UP001153328">
    <property type="component" value="Unassembled WGS sequence"/>
</dbReference>
<evidence type="ECO:0000256" key="1">
    <source>
        <dbReference type="SAM" id="MobiDB-lite"/>
    </source>
</evidence>
<sequence>MAPHLAKVAENGEHNVDDSRATQWQARPREAAVAAAQRDPDGRRVAGVPGDGIRPARGDHRSRRHRSDRRRLRRRQHRAEHHLRADDRRRPPVRVRAGAGARGEGARGRRTGVHRPAADAVRGRPGAGHRGVRGGGATAGVGVRPGLQRRAARPDGDAGPLLPAADPLLRGVHAAGPGAGGARPVRRDDVDAGAQQPRRHRGVRPLPRHRARRCRRPRRDGAGPGQHGGHRGAGPWAAAVAAGGGIPLAPAVRLARCGADAAGAGRGVDAAAGAGQPGRVLGRDPAVDVGGAARAGRGAPRGRRLCRVQQRLQPVGRPAGHRHRLPGHRAAAADEQGRGRRRPRVDRRGPDARPERVGYRRGARRAGLRHPRTADHRRRLPARRDHRRRRGRHRLDAHRLRAGPAGLRGPVPAGPRLLRAGRHPYPLLPQRADRRRQRVAGRGLLRAAAGPLGGHRHGGRLRGRLHRRAARDVGAAAAPAGLAAPGAGAPCAAAGRFPAGRRAVAGRRALLRRAVRHGARGRPGGPAAGRGRAGAARGGAGPAAGAAAEAGAVVSRSVR</sequence>
<keyword evidence="3" id="KW-1185">Reference proteome</keyword>
<feature type="compositionally biased region" description="Basic residues" evidence="1">
    <location>
        <begin position="359"/>
        <end position="396"/>
    </location>
</feature>
<gene>
    <name evidence="2" type="ORF">SBRY_11054</name>
</gene>
<evidence type="ECO:0000313" key="3">
    <source>
        <dbReference type="Proteomes" id="UP001153328"/>
    </source>
</evidence>
<feature type="region of interest" description="Disordered" evidence="1">
    <location>
        <begin position="173"/>
        <end position="234"/>
    </location>
</feature>
<feature type="compositionally biased region" description="Low complexity" evidence="1">
    <location>
        <begin position="543"/>
        <end position="552"/>
    </location>
</feature>
<dbReference type="EMBL" id="CAJVAX010000001">
    <property type="protein sequence ID" value="CAG7607585.1"/>
    <property type="molecule type" value="Genomic_DNA"/>
</dbReference>
<accession>A0A9W4GZ62</accession>